<evidence type="ECO:0000256" key="4">
    <source>
        <dbReference type="ARBA" id="ARBA00022842"/>
    </source>
</evidence>
<dbReference type="RefSeq" id="WP_084116507.1">
    <property type="nucleotide sequence ID" value="NZ_FWXH01000011.1"/>
</dbReference>
<dbReference type="EMBL" id="FWXH01000011">
    <property type="protein sequence ID" value="SMC26039.1"/>
    <property type="molecule type" value="Genomic_DNA"/>
</dbReference>
<evidence type="ECO:0000256" key="3">
    <source>
        <dbReference type="ARBA" id="ARBA00022801"/>
    </source>
</evidence>
<dbReference type="Proteomes" id="UP000192468">
    <property type="component" value="Unassembled WGS sequence"/>
</dbReference>
<organism evidence="5 6">
    <name type="scientific">Clostridium acidisoli DSM 12555</name>
    <dbReference type="NCBI Taxonomy" id="1121291"/>
    <lineage>
        <taxon>Bacteria</taxon>
        <taxon>Bacillati</taxon>
        <taxon>Bacillota</taxon>
        <taxon>Clostridia</taxon>
        <taxon>Eubacteriales</taxon>
        <taxon>Clostridiaceae</taxon>
        <taxon>Clostridium</taxon>
    </lineage>
</organism>
<evidence type="ECO:0000313" key="6">
    <source>
        <dbReference type="Proteomes" id="UP000192468"/>
    </source>
</evidence>
<dbReference type="InterPro" id="IPR051400">
    <property type="entry name" value="HAD-like_hydrolase"/>
</dbReference>
<dbReference type="STRING" id="1121291.SAMN02745134_02687"/>
<comment type="cofactor">
    <cofactor evidence="1">
        <name>Mg(2+)</name>
        <dbReference type="ChEBI" id="CHEBI:18420"/>
    </cofactor>
</comment>
<dbReference type="GO" id="GO:0044281">
    <property type="term" value="P:small molecule metabolic process"/>
    <property type="evidence" value="ECO:0007669"/>
    <property type="project" value="UniProtKB-ARBA"/>
</dbReference>
<evidence type="ECO:0000256" key="1">
    <source>
        <dbReference type="ARBA" id="ARBA00001946"/>
    </source>
</evidence>
<proteinExistence type="predicted"/>
<dbReference type="GO" id="GO:0046872">
    <property type="term" value="F:metal ion binding"/>
    <property type="evidence" value="ECO:0007669"/>
    <property type="project" value="UniProtKB-KW"/>
</dbReference>
<dbReference type="SUPFAM" id="SSF56784">
    <property type="entry name" value="HAD-like"/>
    <property type="match status" value="1"/>
</dbReference>
<keyword evidence="3 5" id="KW-0378">Hydrolase</keyword>
<evidence type="ECO:0000256" key="2">
    <source>
        <dbReference type="ARBA" id="ARBA00022723"/>
    </source>
</evidence>
<gene>
    <name evidence="5" type="ORF">SAMN02745134_02687</name>
</gene>
<dbReference type="InterPro" id="IPR023214">
    <property type="entry name" value="HAD_sf"/>
</dbReference>
<dbReference type="Pfam" id="PF00702">
    <property type="entry name" value="Hydrolase"/>
    <property type="match status" value="1"/>
</dbReference>
<keyword evidence="2" id="KW-0479">Metal-binding</keyword>
<evidence type="ECO:0000313" key="5">
    <source>
        <dbReference type="EMBL" id="SMC26039.1"/>
    </source>
</evidence>
<name>A0A1W1XPZ2_9CLOT</name>
<protein>
    <submittedName>
        <fullName evidence="5">Putative hydrolase of the HAD superfamily</fullName>
    </submittedName>
</protein>
<dbReference type="AlphaFoldDB" id="A0A1W1XPZ2"/>
<reference evidence="5 6" key="1">
    <citation type="submission" date="2017-04" db="EMBL/GenBank/DDBJ databases">
        <authorList>
            <person name="Afonso C.L."/>
            <person name="Miller P.J."/>
            <person name="Scott M.A."/>
            <person name="Spackman E."/>
            <person name="Goraichik I."/>
            <person name="Dimitrov K.M."/>
            <person name="Suarez D.L."/>
            <person name="Swayne D.E."/>
        </authorList>
    </citation>
    <scope>NUCLEOTIDE SEQUENCE [LARGE SCALE GENOMIC DNA]</scope>
    <source>
        <strain evidence="5 6">DSM 12555</strain>
    </source>
</reference>
<dbReference type="SFLD" id="SFLDG01129">
    <property type="entry name" value="C1.5:_HAD__Beta-PGM__Phosphata"/>
    <property type="match status" value="1"/>
</dbReference>
<keyword evidence="4" id="KW-0460">Magnesium</keyword>
<dbReference type="Gene3D" id="1.10.150.520">
    <property type="match status" value="1"/>
</dbReference>
<dbReference type="GO" id="GO:0016791">
    <property type="term" value="F:phosphatase activity"/>
    <property type="evidence" value="ECO:0007669"/>
    <property type="project" value="TreeGrafter"/>
</dbReference>
<dbReference type="NCBIfam" id="TIGR01549">
    <property type="entry name" value="HAD-SF-IA-v1"/>
    <property type="match status" value="1"/>
</dbReference>
<dbReference type="SFLD" id="SFLDS00003">
    <property type="entry name" value="Haloacid_Dehalogenase"/>
    <property type="match status" value="1"/>
</dbReference>
<dbReference type="PANTHER" id="PTHR46470:SF2">
    <property type="entry name" value="GLYCERALDEHYDE 3-PHOSPHATE PHOSPHATASE"/>
    <property type="match status" value="1"/>
</dbReference>
<sequence length="236" mass="27875">MYKNYIFDLYGTLIDLRTDEEKEELWEKLSKFYSYNGARYDKCELKNNYGFIVKANLMANKSTNYPDTKIKEVFRKIYLNKGVSPSEELVNQTVKIFRILSTNYIGIYDGVLEVLDLIKSKDKKIFLLSNGQREFSIPELKYVDIYKYFDGMYFSADICICKPDEKFFYHLIKEENINVEDSLMIGNDYTSDITGANNVSMDSIYIQSNHSSNIYMDIKCKEKIFDNNFRKIEKYV</sequence>
<dbReference type="InterPro" id="IPR006439">
    <property type="entry name" value="HAD-SF_hydro_IA"/>
</dbReference>
<dbReference type="OrthoDB" id="264363at2"/>
<dbReference type="PANTHER" id="PTHR46470">
    <property type="entry name" value="N-ACYLNEURAMINATE-9-PHOSPHATASE"/>
    <property type="match status" value="1"/>
</dbReference>
<dbReference type="InterPro" id="IPR036412">
    <property type="entry name" value="HAD-like_sf"/>
</dbReference>
<keyword evidence="6" id="KW-1185">Reference proteome</keyword>
<accession>A0A1W1XPZ2</accession>
<dbReference type="Gene3D" id="3.40.50.1000">
    <property type="entry name" value="HAD superfamily/HAD-like"/>
    <property type="match status" value="1"/>
</dbReference>